<dbReference type="EMBL" id="BAVR01000002">
    <property type="protein sequence ID" value="GAE86931.1"/>
    <property type="molecule type" value="Genomic_DNA"/>
</dbReference>
<evidence type="ECO:0000259" key="1">
    <source>
        <dbReference type="Pfam" id="PF16472"/>
    </source>
</evidence>
<evidence type="ECO:0000313" key="3">
    <source>
        <dbReference type="Proteomes" id="UP000019109"/>
    </source>
</evidence>
<keyword evidence="3" id="KW-1185">Reference proteome</keyword>
<protein>
    <recommendedName>
        <fullName evidence="1">Prolow-density lipoprotein receptor-related protein 1-like beta-propeller domain-containing protein</fullName>
    </recommendedName>
</protein>
<accession>W4V148</accession>
<dbReference type="Proteomes" id="UP000019109">
    <property type="component" value="Unassembled WGS sequence"/>
</dbReference>
<reference evidence="2" key="1">
    <citation type="journal article" date="2014" name="Genome Announc.">
        <title>Draft Genome Sequence of Clostridium straminisolvens Strain JCM 21531T, Isolated from a Cellulose-Degrading Bacterial Community.</title>
        <authorList>
            <person name="Yuki M."/>
            <person name="Oshima K."/>
            <person name="Suda W."/>
            <person name="Sakamoto M."/>
            <person name="Kitamura K."/>
            <person name="Iida T."/>
            <person name="Hattori M."/>
            <person name="Ohkuma M."/>
        </authorList>
    </citation>
    <scope>NUCLEOTIDE SEQUENCE [LARGE SCALE GENOMIC DNA]</scope>
    <source>
        <strain evidence="2">JCM 21531</strain>
    </source>
</reference>
<name>W4V148_9FIRM</name>
<gene>
    <name evidence="2" type="ORF">JCM21531_264</name>
</gene>
<dbReference type="Pfam" id="PF16472">
    <property type="entry name" value="DUF5050"/>
    <property type="match status" value="1"/>
</dbReference>
<comment type="caution">
    <text evidence="2">The sequence shown here is derived from an EMBL/GenBank/DDBJ whole genome shotgun (WGS) entry which is preliminary data.</text>
</comment>
<dbReference type="AlphaFoldDB" id="W4V148"/>
<dbReference type="STRING" id="1294263.JCM21531_264"/>
<dbReference type="InterPro" id="IPR032485">
    <property type="entry name" value="LRP1-like_beta_prop"/>
</dbReference>
<dbReference type="RefSeq" id="WP_369347547.1">
    <property type="nucleotide sequence ID" value="NZ_BAVR01000002.1"/>
</dbReference>
<feature type="domain" description="Prolow-density lipoprotein receptor-related protein 1-like beta-propeller" evidence="1">
    <location>
        <begin position="2"/>
        <end position="85"/>
    </location>
</feature>
<sequence>MSNGWVYYCNKSDGGSIYRIRTEGTDKTKLNNENSEFINLANEHIYYSSKTTGGKLYSMSLGGSNRTKISMDKNNNEDNDEGWFYL</sequence>
<organism evidence="2 3">
    <name type="scientific">Acetivibrio straminisolvens JCM 21531</name>
    <dbReference type="NCBI Taxonomy" id="1294263"/>
    <lineage>
        <taxon>Bacteria</taxon>
        <taxon>Bacillati</taxon>
        <taxon>Bacillota</taxon>
        <taxon>Clostridia</taxon>
        <taxon>Eubacteriales</taxon>
        <taxon>Oscillospiraceae</taxon>
        <taxon>Acetivibrio</taxon>
    </lineage>
</organism>
<evidence type="ECO:0000313" key="2">
    <source>
        <dbReference type="EMBL" id="GAE86931.1"/>
    </source>
</evidence>
<dbReference type="SUPFAM" id="SSF63825">
    <property type="entry name" value="YWTD domain"/>
    <property type="match status" value="1"/>
</dbReference>
<proteinExistence type="predicted"/>